<feature type="transmembrane region" description="Helical" evidence="7">
    <location>
        <begin position="201"/>
        <end position="221"/>
    </location>
</feature>
<evidence type="ECO:0000256" key="2">
    <source>
        <dbReference type="ARBA" id="ARBA00007802"/>
    </source>
</evidence>
<feature type="region of interest" description="Disordered" evidence="6">
    <location>
        <begin position="320"/>
        <end position="339"/>
    </location>
</feature>
<comment type="caution">
    <text evidence="8">The sequence shown here is derived from an EMBL/GenBank/DDBJ whole genome shotgun (WGS) entry which is preliminary data.</text>
</comment>
<evidence type="ECO:0000256" key="4">
    <source>
        <dbReference type="ARBA" id="ARBA00022989"/>
    </source>
</evidence>
<protein>
    <submittedName>
        <fullName evidence="8">Type IV secretion system protein</fullName>
    </submittedName>
</protein>
<evidence type="ECO:0000256" key="5">
    <source>
        <dbReference type="ARBA" id="ARBA00023136"/>
    </source>
</evidence>
<reference evidence="9" key="1">
    <citation type="journal article" date="2019" name="Int. J. Syst. Evol. Microbiol.">
        <title>The Global Catalogue of Microorganisms (GCM) 10K type strain sequencing project: providing services to taxonomists for standard genome sequencing and annotation.</title>
        <authorList>
            <consortium name="The Broad Institute Genomics Platform"/>
            <consortium name="The Broad Institute Genome Sequencing Center for Infectious Disease"/>
            <person name="Wu L."/>
            <person name="Ma J."/>
        </authorList>
    </citation>
    <scope>NUCLEOTIDE SEQUENCE [LARGE SCALE GENOMIC DNA]</scope>
    <source>
        <strain evidence="9">CGMCC 1.16855</strain>
    </source>
</reference>
<evidence type="ECO:0000256" key="7">
    <source>
        <dbReference type="SAM" id="Phobius"/>
    </source>
</evidence>
<evidence type="ECO:0000256" key="6">
    <source>
        <dbReference type="SAM" id="MobiDB-lite"/>
    </source>
</evidence>
<feature type="transmembrane region" description="Helical" evidence="7">
    <location>
        <begin position="242"/>
        <end position="260"/>
    </location>
</feature>
<gene>
    <name evidence="8" type="ORF">ACFOD3_28295</name>
</gene>
<evidence type="ECO:0000256" key="3">
    <source>
        <dbReference type="ARBA" id="ARBA00022692"/>
    </source>
</evidence>
<comment type="subcellular location">
    <subcellularLocation>
        <location evidence="1">Membrane</location>
        <topology evidence="1">Multi-pass membrane protein</topology>
    </subcellularLocation>
</comment>
<keyword evidence="9" id="KW-1185">Reference proteome</keyword>
<dbReference type="RefSeq" id="WP_216840269.1">
    <property type="nucleotide sequence ID" value="NZ_JAFNJS010000016.1"/>
</dbReference>
<evidence type="ECO:0000256" key="1">
    <source>
        <dbReference type="ARBA" id="ARBA00004141"/>
    </source>
</evidence>
<proteinExistence type="inferred from homology"/>
<keyword evidence="3 7" id="KW-0812">Transmembrane</keyword>
<accession>A0ABV7C535</accession>
<evidence type="ECO:0000313" key="8">
    <source>
        <dbReference type="EMBL" id="MFC3003828.1"/>
    </source>
</evidence>
<feature type="transmembrane region" description="Helical" evidence="7">
    <location>
        <begin position="23"/>
        <end position="46"/>
    </location>
</feature>
<evidence type="ECO:0000313" key="9">
    <source>
        <dbReference type="Proteomes" id="UP001595420"/>
    </source>
</evidence>
<dbReference type="EMBL" id="JBHRSB010000016">
    <property type="protein sequence ID" value="MFC3003828.1"/>
    <property type="molecule type" value="Genomic_DNA"/>
</dbReference>
<keyword evidence="4 7" id="KW-1133">Transmembrane helix</keyword>
<organism evidence="8 9">
    <name type="scientific">Falsiroseomonas tokyonensis</name>
    <dbReference type="NCBI Taxonomy" id="430521"/>
    <lineage>
        <taxon>Bacteria</taxon>
        <taxon>Pseudomonadati</taxon>
        <taxon>Pseudomonadota</taxon>
        <taxon>Alphaproteobacteria</taxon>
        <taxon>Acetobacterales</taxon>
        <taxon>Roseomonadaceae</taxon>
        <taxon>Falsiroseomonas</taxon>
    </lineage>
</organism>
<comment type="similarity">
    <text evidence="2">Belongs to the TrbL/VirB6 family.</text>
</comment>
<dbReference type="Proteomes" id="UP001595420">
    <property type="component" value="Unassembled WGS sequence"/>
</dbReference>
<name>A0ABV7C535_9PROT</name>
<sequence length="339" mass="35949">MITDIFSQVNNLIEVPFLAQVDALIGVLVAWLAGPMATALVIYVALTGFMMMRGLSQDTFAAVLGRIVRLCIVAWIVMNAATYNIWVRDLFLTTLPTELANEITATTGASLPSAAAFDTVWRKALGVGMSVWSTLGWTDIGPSLAVLFMWVCAGIAISFSYLVWLTSRIGLGLVIAVGPIFVAFALFPATRALFERWLGQVVQFVVLGVLAVMLLQLMILAEGALVDRIVATSSAASPAQRLQMLLAVCVLFIICAMLAMQLPSLASALAGGFSFHTGTLARLTFGNAIQAARGLPDARARGAAVIQAGAWNAATSRRALTGSGGNIRPRLPTPPSRLP</sequence>
<keyword evidence="5 7" id="KW-0472">Membrane</keyword>
<feature type="transmembrane region" description="Helical" evidence="7">
    <location>
        <begin position="140"/>
        <end position="164"/>
    </location>
</feature>
<dbReference type="Pfam" id="PF04610">
    <property type="entry name" value="TrbL"/>
    <property type="match status" value="1"/>
</dbReference>
<dbReference type="InterPro" id="IPR007688">
    <property type="entry name" value="Conjugal_tfr_TrbL/VirB6"/>
</dbReference>
<feature type="transmembrane region" description="Helical" evidence="7">
    <location>
        <begin position="171"/>
        <end position="189"/>
    </location>
</feature>
<feature type="transmembrane region" description="Helical" evidence="7">
    <location>
        <begin position="67"/>
        <end position="86"/>
    </location>
</feature>